<dbReference type="AlphaFoldDB" id="A0A498GZV1"/>
<gene>
    <name evidence="2" type="ORF">ABH15_04995</name>
</gene>
<feature type="transmembrane region" description="Helical" evidence="1">
    <location>
        <begin position="54"/>
        <end position="75"/>
    </location>
</feature>
<protein>
    <submittedName>
        <fullName evidence="2">Uncharacterized protein</fullName>
    </submittedName>
</protein>
<proteinExistence type="predicted"/>
<keyword evidence="1" id="KW-0812">Transmembrane</keyword>
<dbReference type="Proteomes" id="UP000290932">
    <property type="component" value="Unassembled WGS sequence"/>
</dbReference>
<keyword evidence="1" id="KW-0472">Membrane</keyword>
<organism evidence="2 3">
    <name type="scientific">Methanoculleus taiwanensis</name>
    <dbReference type="NCBI Taxonomy" id="1550565"/>
    <lineage>
        <taxon>Archaea</taxon>
        <taxon>Methanobacteriati</taxon>
        <taxon>Methanobacteriota</taxon>
        <taxon>Stenosarchaea group</taxon>
        <taxon>Methanomicrobia</taxon>
        <taxon>Methanomicrobiales</taxon>
        <taxon>Methanomicrobiaceae</taxon>
        <taxon>Methanoculleus</taxon>
    </lineage>
</organism>
<name>A0A498GZV1_9EURY</name>
<accession>A0A498GZV1</accession>
<sequence length="84" mass="8970">MTRLGLSLLAIGLVTALLWLLYLYPEIVLAYELGLIGLVCGLELLNSSPLAARPFVGYLRVTLVAGLVIFGLIAINKFLVLLGG</sequence>
<evidence type="ECO:0000256" key="1">
    <source>
        <dbReference type="SAM" id="Phobius"/>
    </source>
</evidence>
<comment type="caution">
    <text evidence="2">The sequence shown here is derived from an EMBL/GenBank/DDBJ whole genome shotgun (WGS) entry which is preliminary data.</text>
</comment>
<evidence type="ECO:0000313" key="3">
    <source>
        <dbReference type="Proteomes" id="UP000290932"/>
    </source>
</evidence>
<keyword evidence="1" id="KW-1133">Transmembrane helix</keyword>
<reference evidence="2 3" key="1">
    <citation type="journal article" date="2015" name="Int. J. Syst. Evol. Microbiol.">
        <title>Methanoculleus taiwanensis sp. nov., a methanogen isolated from deep marine sediment at the deformation front area near Taiwan.</title>
        <authorList>
            <person name="Weng C.Y."/>
            <person name="Chen S.C."/>
            <person name="Lai M.C."/>
            <person name="Wu S.Y."/>
            <person name="Lin S."/>
            <person name="Yang T.F."/>
            <person name="Chen P.C."/>
        </authorList>
    </citation>
    <scope>NUCLEOTIDE SEQUENCE [LARGE SCALE GENOMIC DNA]</scope>
    <source>
        <strain evidence="2 3">CYW4</strain>
    </source>
</reference>
<evidence type="ECO:0000313" key="2">
    <source>
        <dbReference type="EMBL" id="RXE55615.1"/>
    </source>
</evidence>
<keyword evidence="3" id="KW-1185">Reference proteome</keyword>
<dbReference type="EMBL" id="LHQS01000002">
    <property type="protein sequence ID" value="RXE55615.1"/>
    <property type="molecule type" value="Genomic_DNA"/>
</dbReference>